<proteinExistence type="predicted"/>
<evidence type="ECO:0000313" key="2">
    <source>
        <dbReference type="EMBL" id="MFD2592414.1"/>
    </source>
</evidence>
<dbReference type="Gene3D" id="3.40.50.300">
    <property type="entry name" value="P-loop containing nucleotide triphosphate hydrolases"/>
    <property type="match status" value="1"/>
</dbReference>
<dbReference type="InterPro" id="IPR038727">
    <property type="entry name" value="NadR/Ttd14_AAA_dom"/>
</dbReference>
<dbReference type="Pfam" id="PF13521">
    <property type="entry name" value="AAA_28"/>
    <property type="match status" value="1"/>
</dbReference>
<comment type="caution">
    <text evidence="2">The sequence shown here is derived from an EMBL/GenBank/DDBJ whole genome shotgun (WGS) entry which is preliminary data.</text>
</comment>
<name>A0ABW5NBP0_9FLAO</name>
<keyword evidence="3" id="KW-1185">Reference proteome</keyword>
<evidence type="ECO:0000259" key="1">
    <source>
        <dbReference type="Pfam" id="PF13521"/>
    </source>
</evidence>
<protein>
    <submittedName>
        <fullName evidence="2">AAA family ATPase</fullName>
    </submittedName>
</protein>
<dbReference type="EMBL" id="JBHULX010000039">
    <property type="protein sequence ID" value="MFD2592414.1"/>
    <property type="molecule type" value="Genomic_DNA"/>
</dbReference>
<reference evidence="3" key="1">
    <citation type="journal article" date="2019" name="Int. J. Syst. Evol. Microbiol.">
        <title>The Global Catalogue of Microorganisms (GCM) 10K type strain sequencing project: providing services to taxonomists for standard genome sequencing and annotation.</title>
        <authorList>
            <consortium name="The Broad Institute Genomics Platform"/>
            <consortium name="The Broad Institute Genome Sequencing Center for Infectious Disease"/>
            <person name="Wu L."/>
            <person name="Ma J."/>
        </authorList>
    </citation>
    <scope>NUCLEOTIDE SEQUENCE [LARGE SCALE GENOMIC DNA]</scope>
    <source>
        <strain evidence="3">KCTC 42423</strain>
    </source>
</reference>
<organism evidence="2 3">
    <name type="scientific">Aquimarina hainanensis</name>
    <dbReference type="NCBI Taxonomy" id="1578017"/>
    <lineage>
        <taxon>Bacteria</taxon>
        <taxon>Pseudomonadati</taxon>
        <taxon>Bacteroidota</taxon>
        <taxon>Flavobacteriia</taxon>
        <taxon>Flavobacteriales</taxon>
        <taxon>Flavobacteriaceae</taxon>
        <taxon>Aquimarina</taxon>
    </lineage>
</organism>
<dbReference type="RefSeq" id="WP_378254416.1">
    <property type="nucleotide sequence ID" value="NZ_JBHSJV010000001.1"/>
</dbReference>
<feature type="domain" description="NadR/Ttd14 AAA" evidence="1">
    <location>
        <begin position="4"/>
        <end position="166"/>
    </location>
</feature>
<gene>
    <name evidence="2" type="ORF">ACFSTE_16360</name>
</gene>
<evidence type="ECO:0000313" key="3">
    <source>
        <dbReference type="Proteomes" id="UP001597459"/>
    </source>
</evidence>
<sequence>MSKRYIITGAPGTGKSSLLLQLQKEGIHCFSELSRKVIQHQQKLKGNKTPWGDILGFAELIYQKTIEELKSPVNEISFVDRGLADMTAYLTSQSYFIPGYLQHFPYKKYYKNTVFLLPPWKEIYVNDPQRPQTFKEAMQIHEHLIKTYKNLSFNIETLPKTTLTKRKEIILSLI</sequence>
<dbReference type="SUPFAM" id="SSF52540">
    <property type="entry name" value="P-loop containing nucleoside triphosphate hydrolases"/>
    <property type="match status" value="1"/>
</dbReference>
<dbReference type="InterPro" id="IPR027417">
    <property type="entry name" value="P-loop_NTPase"/>
</dbReference>
<dbReference type="Proteomes" id="UP001597459">
    <property type="component" value="Unassembled WGS sequence"/>
</dbReference>
<accession>A0ABW5NBP0</accession>